<reference evidence="3" key="1">
    <citation type="journal article" date="2010" name="Science">
        <title>The genome of the Western clawed frog Xenopus tropicalis.</title>
        <authorList>
            <person name="Hellsten U."/>
            <person name="Harland R.M."/>
            <person name="Gilchrist M.J."/>
            <person name="Hendrix D."/>
            <person name="Jurka J."/>
            <person name="Kapitonov V."/>
            <person name="Ovcharenko I."/>
            <person name="Putnam N.H."/>
            <person name="Shu S."/>
            <person name="Taher L."/>
            <person name="Blitz I.L."/>
            <person name="Blumberg B."/>
            <person name="Dichmann D.S."/>
            <person name="Dubchak I."/>
            <person name="Amaya E."/>
            <person name="Detter J.C."/>
            <person name="Fletcher R."/>
            <person name="Gerhard D.S."/>
            <person name="Goodstein D."/>
            <person name="Graves T."/>
            <person name="Grigoriev I.V."/>
            <person name="Grimwood J."/>
            <person name="Kawashima T."/>
            <person name="Lindquist E."/>
            <person name="Lucas S.M."/>
            <person name="Mead P.E."/>
            <person name="Mitros T."/>
            <person name="Ogino H."/>
            <person name="Ohta Y."/>
            <person name="Poliakov A.V."/>
            <person name="Pollet N."/>
            <person name="Robert J."/>
            <person name="Salamov A."/>
            <person name="Sater A.K."/>
            <person name="Schmutz J."/>
            <person name="Terry A."/>
            <person name="Vize P.D."/>
            <person name="Warren W.C."/>
            <person name="Wells D."/>
            <person name="Wills A."/>
            <person name="Wilson R.K."/>
            <person name="Zimmerman L.B."/>
            <person name="Zorn A.M."/>
            <person name="Grainger R."/>
            <person name="Grammer T."/>
            <person name="Khokha M.K."/>
            <person name="Richardson P.M."/>
            <person name="Rokhsar D.S."/>
        </authorList>
    </citation>
    <scope>NUCLEOTIDE SEQUENCE [LARGE SCALE GENOMIC DNA]</scope>
    <source>
        <strain evidence="3">Nigerian</strain>
    </source>
</reference>
<dbReference type="RefSeq" id="XP_012825103.2">
    <property type="nucleotide sequence ID" value="XM_012969649.3"/>
</dbReference>
<evidence type="ECO:0000313" key="6">
    <source>
        <dbReference type="Xenbase" id="XB-GENE-6464250"/>
    </source>
</evidence>
<reference evidence="5" key="3">
    <citation type="submission" date="2025-04" db="UniProtKB">
        <authorList>
            <consortium name="RefSeq"/>
        </authorList>
    </citation>
    <scope>IDENTIFICATION</scope>
    <source>
        <strain evidence="5">Nigerian</strain>
        <tissue evidence="5">Liver and blood</tissue>
    </source>
</reference>
<dbReference type="Pfam" id="PF03148">
    <property type="entry name" value="Tektin"/>
    <property type="match status" value="1"/>
</dbReference>
<evidence type="ECO:0000313" key="4">
    <source>
        <dbReference type="Proteomes" id="UP000008143"/>
    </source>
</evidence>
<proteinExistence type="predicted"/>
<dbReference type="GeneTree" id="ENSGT00940000169011"/>
<evidence type="ECO:0000256" key="1">
    <source>
        <dbReference type="ARBA" id="ARBA00004496"/>
    </source>
</evidence>
<dbReference type="Ensembl" id="ENSXETT00000102510">
    <property type="protein sequence ID" value="ENSXETP00000070318"/>
    <property type="gene ID" value="ENSXETG00000035593"/>
</dbReference>
<keyword evidence="4" id="KW-1185">Reference proteome</keyword>
<dbReference type="InterPro" id="IPR048256">
    <property type="entry name" value="Tektin-like"/>
</dbReference>
<dbReference type="GO" id="GO:0005737">
    <property type="term" value="C:cytoplasm"/>
    <property type="evidence" value="ECO:0007669"/>
    <property type="project" value="UniProtKB-SubCell"/>
</dbReference>
<dbReference type="InterPro" id="IPR038949">
    <property type="entry name" value="TEKTL1"/>
</dbReference>
<dbReference type="Xenbase" id="XB-GENE-6464250">
    <property type="gene designation" value="tektl1"/>
</dbReference>
<name>A0A6I8QL40_XENTR</name>
<comment type="subcellular location">
    <subcellularLocation>
        <location evidence="1">Cytoplasm</location>
    </subcellularLocation>
</comment>
<dbReference type="GO" id="GO:0005929">
    <property type="term" value="C:cilium"/>
    <property type="evidence" value="ECO:0007669"/>
    <property type="project" value="UniProtKB-ARBA"/>
</dbReference>
<dbReference type="PANTHER" id="PTHR35081:SF1">
    <property type="entry name" value="COILED-COIL DOMAIN-CONTAINING PROTEIN 105"/>
    <property type="match status" value="1"/>
</dbReference>
<organism evidence="3">
    <name type="scientific">Xenopus tropicalis</name>
    <name type="common">Western clawed frog</name>
    <name type="synonym">Silurana tropicalis</name>
    <dbReference type="NCBI Taxonomy" id="8364"/>
    <lineage>
        <taxon>Eukaryota</taxon>
        <taxon>Metazoa</taxon>
        <taxon>Chordata</taxon>
        <taxon>Craniata</taxon>
        <taxon>Vertebrata</taxon>
        <taxon>Euteleostomi</taxon>
        <taxon>Amphibia</taxon>
        <taxon>Batrachia</taxon>
        <taxon>Anura</taxon>
        <taxon>Pipoidea</taxon>
        <taxon>Pipidae</taxon>
        <taxon>Xenopodinae</taxon>
        <taxon>Xenopus</taxon>
        <taxon>Silurana</taxon>
    </lineage>
</organism>
<dbReference type="KEGG" id="xtr:100487156"/>
<dbReference type="OrthoDB" id="9896158at2759"/>
<evidence type="ECO:0000313" key="3">
    <source>
        <dbReference type="Ensembl" id="ENSXETP00000070318"/>
    </source>
</evidence>
<dbReference type="AGR" id="Xenbase:XB-GENE-6464250"/>
<dbReference type="PANTHER" id="PTHR35081">
    <property type="entry name" value="COILED-COIL DOMAIN-CONTAINING PROTEIN 105"/>
    <property type="match status" value="1"/>
</dbReference>
<dbReference type="Bgee" id="ENSXETG00000035593">
    <property type="expression patterns" value="Expressed in testis and 9 other cell types or tissues"/>
</dbReference>
<evidence type="ECO:0000256" key="2">
    <source>
        <dbReference type="ARBA" id="ARBA00022490"/>
    </source>
</evidence>
<reference evidence="3" key="2">
    <citation type="submission" date="2020-05" db="UniProtKB">
        <authorList>
            <consortium name="Ensembl"/>
        </authorList>
    </citation>
    <scope>IDENTIFICATION</scope>
</reference>
<gene>
    <name evidence="6" type="primary">tektl1</name>
    <name evidence="3 5" type="synonym">ccdc105</name>
</gene>
<dbReference type="OMA" id="DCIRHSH"/>
<dbReference type="Proteomes" id="UP000008143">
    <property type="component" value="Chromosome 8"/>
</dbReference>
<sequence>MEFAVGCFQCFSMAVPRVGSASWQDASYRTINWAYNLRQRPLTAAPLTTNGHSPKHEEDQSTKREYFQTPPPFHRDVIAETSNILARGYMRDTKHLMMHLRQVLGEIGRNIQRLQTMRHMLERTHANIRRDILTNRETIQLRTVRPKKEMQHDKADTLLQDEKNGLMEVKKGSEQQLQEISRQLQVLYHHRQILSEFCKEKSRVLEIVNETASPYAPGQETTRMNQFLNQRNADCLTEINSAFVTCEMLQKMLPLKLNRVKEIQDLKESVTKGLNIKADESLQIRENVILALGETRNYIQKQHKLRDEIKTSYISQMGPVSTLDLSVRERLDRPLIKVLQRHPGTQVPESTLILKGTAVLEQAVEKSQRKIDFQEIARSKLEQDAKSKLWGEKIDRTAVRMRKRTTSGRSERLCV</sequence>
<accession>A0A6I8QL40</accession>
<protein>
    <submittedName>
        <fullName evidence="3">Coiled-coil domain containing 105</fullName>
    </submittedName>
    <submittedName>
        <fullName evidence="5">Coiled-coil domain-containing protein 105 isoform X1</fullName>
    </submittedName>
</protein>
<dbReference type="AlphaFoldDB" id="A0A6I8QL40"/>
<keyword evidence="2" id="KW-0963">Cytoplasm</keyword>
<evidence type="ECO:0000313" key="5">
    <source>
        <dbReference type="RefSeq" id="XP_012825103.2"/>
    </source>
</evidence>